<name>A0A9D4W8U8_PEA</name>
<dbReference type="InterPro" id="IPR012340">
    <property type="entry name" value="NA-bd_OB-fold"/>
</dbReference>
<gene>
    <name evidence="2" type="ORF">KIW84_063393</name>
</gene>
<evidence type="ECO:0000313" key="3">
    <source>
        <dbReference type="Proteomes" id="UP001058974"/>
    </source>
</evidence>
<sequence length="160" mass="18926">MSRPPSMICDLNVSDNVWKISIHVVDLWIVKERNGQQHVECLIQDSKGDKIHVVTRNRDFEMWNQTLQEHQTYMVYNCDPTMNDLAFKICDNPLKVFFHGGTTITMLDMPEIPMHNFDFKPIVNFLHRDFHVNRLYDVIGVLHQVMKTQVTRGGRKWKRT</sequence>
<evidence type="ECO:0000313" key="2">
    <source>
        <dbReference type="EMBL" id="KAI5397556.1"/>
    </source>
</evidence>
<dbReference type="Gramene" id="Psat06G0339300-T1">
    <property type="protein sequence ID" value="KAI5397556.1"/>
    <property type="gene ID" value="KIW84_063393"/>
</dbReference>
<organism evidence="2 3">
    <name type="scientific">Pisum sativum</name>
    <name type="common">Garden pea</name>
    <name type="synonym">Lathyrus oleraceus</name>
    <dbReference type="NCBI Taxonomy" id="3888"/>
    <lineage>
        <taxon>Eukaryota</taxon>
        <taxon>Viridiplantae</taxon>
        <taxon>Streptophyta</taxon>
        <taxon>Embryophyta</taxon>
        <taxon>Tracheophyta</taxon>
        <taxon>Spermatophyta</taxon>
        <taxon>Magnoliopsida</taxon>
        <taxon>eudicotyledons</taxon>
        <taxon>Gunneridae</taxon>
        <taxon>Pentapetalae</taxon>
        <taxon>rosids</taxon>
        <taxon>fabids</taxon>
        <taxon>Fabales</taxon>
        <taxon>Fabaceae</taxon>
        <taxon>Papilionoideae</taxon>
        <taxon>50 kb inversion clade</taxon>
        <taxon>NPAAA clade</taxon>
        <taxon>Hologalegina</taxon>
        <taxon>IRL clade</taxon>
        <taxon>Fabeae</taxon>
        <taxon>Lathyrus</taxon>
    </lineage>
</organism>
<protein>
    <recommendedName>
        <fullName evidence="1">Replication protein A 70 kDa DNA-binding subunit B/D first OB fold domain-containing protein</fullName>
    </recommendedName>
</protein>
<dbReference type="SUPFAM" id="SSF50249">
    <property type="entry name" value="Nucleic acid-binding proteins"/>
    <property type="match status" value="1"/>
</dbReference>
<dbReference type="InterPro" id="IPR003871">
    <property type="entry name" value="RFA1B/D_OB_1st"/>
</dbReference>
<proteinExistence type="predicted"/>
<comment type="caution">
    <text evidence="2">The sequence shown here is derived from an EMBL/GenBank/DDBJ whole genome shotgun (WGS) entry which is preliminary data.</text>
</comment>
<keyword evidence="3" id="KW-1185">Reference proteome</keyword>
<dbReference type="Gene3D" id="2.40.50.140">
    <property type="entry name" value="Nucleic acid-binding proteins"/>
    <property type="match status" value="1"/>
</dbReference>
<dbReference type="Pfam" id="PF02721">
    <property type="entry name" value="DUF223"/>
    <property type="match status" value="1"/>
</dbReference>
<dbReference type="AlphaFoldDB" id="A0A9D4W8U8"/>
<feature type="domain" description="Replication protein A 70 kDa DNA-binding subunit B/D first OB fold" evidence="1">
    <location>
        <begin position="7"/>
        <end position="105"/>
    </location>
</feature>
<reference evidence="2 3" key="1">
    <citation type="journal article" date="2022" name="Nat. Genet.">
        <title>Improved pea reference genome and pan-genome highlight genomic features and evolutionary characteristics.</title>
        <authorList>
            <person name="Yang T."/>
            <person name="Liu R."/>
            <person name="Luo Y."/>
            <person name="Hu S."/>
            <person name="Wang D."/>
            <person name="Wang C."/>
            <person name="Pandey M.K."/>
            <person name="Ge S."/>
            <person name="Xu Q."/>
            <person name="Li N."/>
            <person name="Li G."/>
            <person name="Huang Y."/>
            <person name="Saxena R.K."/>
            <person name="Ji Y."/>
            <person name="Li M."/>
            <person name="Yan X."/>
            <person name="He Y."/>
            <person name="Liu Y."/>
            <person name="Wang X."/>
            <person name="Xiang C."/>
            <person name="Varshney R.K."/>
            <person name="Ding H."/>
            <person name="Gao S."/>
            <person name="Zong X."/>
        </authorList>
    </citation>
    <scope>NUCLEOTIDE SEQUENCE [LARGE SCALE GENOMIC DNA]</scope>
    <source>
        <strain evidence="2 3">cv. Zhongwan 6</strain>
    </source>
</reference>
<evidence type="ECO:0000259" key="1">
    <source>
        <dbReference type="Pfam" id="PF02721"/>
    </source>
</evidence>
<accession>A0A9D4W8U8</accession>
<dbReference type="Proteomes" id="UP001058974">
    <property type="component" value="Chromosome 6"/>
</dbReference>
<dbReference type="EMBL" id="JAMSHJ010000006">
    <property type="protein sequence ID" value="KAI5397556.1"/>
    <property type="molecule type" value="Genomic_DNA"/>
</dbReference>